<gene>
    <name evidence="1" type="ORF">XBKQ1_960009</name>
</gene>
<reference evidence="1" key="1">
    <citation type="submission" date="2013-07" db="EMBL/GenBank/DDBJ databases">
        <title>Sub-species coevolution in mutualistic symbiosis.</title>
        <authorList>
            <person name="Murfin K."/>
            <person name="Klassen J."/>
            <person name="Lee M."/>
            <person name="Forst S."/>
            <person name="Stock P."/>
            <person name="Goodrich-Blair H."/>
        </authorList>
    </citation>
    <scope>NUCLEOTIDE SEQUENCE [LARGE SCALE GENOMIC DNA]</scope>
    <source>
        <strain evidence="1">Kraussei Quebec</strain>
    </source>
</reference>
<proteinExistence type="predicted"/>
<keyword evidence="2" id="KW-1185">Reference proteome</keyword>
<organism evidence="1 2">
    <name type="scientific">Xenorhabdus bovienii str. kraussei Quebec</name>
    <dbReference type="NCBI Taxonomy" id="1398203"/>
    <lineage>
        <taxon>Bacteria</taxon>
        <taxon>Pseudomonadati</taxon>
        <taxon>Pseudomonadota</taxon>
        <taxon>Gammaproteobacteria</taxon>
        <taxon>Enterobacterales</taxon>
        <taxon>Morganellaceae</taxon>
        <taxon>Xenorhabdus</taxon>
    </lineage>
</organism>
<name>A0A077PNN9_XENBV</name>
<protein>
    <submittedName>
        <fullName evidence="1">Uncharacterized protein</fullName>
    </submittedName>
</protein>
<comment type="caution">
    <text evidence="1">The sequence shown here is derived from an EMBL/GenBank/DDBJ whole genome shotgun (WGS) entry which is preliminary data.</text>
</comment>
<evidence type="ECO:0000313" key="2">
    <source>
        <dbReference type="Proteomes" id="UP000028500"/>
    </source>
</evidence>
<evidence type="ECO:0000313" key="1">
    <source>
        <dbReference type="EMBL" id="CDH22107.1"/>
    </source>
</evidence>
<dbReference type="EMBL" id="CBSY010000290">
    <property type="protein sequence ID" value="CDH22107.1"/>
    <property type="molecule type" value="Genomic_DNA"/>
</dbReference>
<accession>A0A077PNN9</accession>
<dbReference type="Proteomes" id="UP000028500">
    <property type="component" value="Unassembled WGS sequence"/>
</dbReference>
<dbReference type="AlphaFoldDB" id="A0A077PNN9"/>
<dbReference type="HOGENOM" id="CLU_1467673_0_0_6"/>
<sequence length="184" mass="20325">MGPCRYQLSEPIPLNRIGDSHFQRNPIAASLKQRSTQRGEGTDRIRERGFRAGNCLVMQALRFSPGFSYDPVMGFDYSIGNRRFPLHNADGKDRPAAIRSDVTQTVGEVAFALSTQAGNAMGRYTDQNTMIDIQGTQKLQSVEQAVSGSRVVTYLEIAKPDEATDIAGEHFAQKFIQALANIRS</sequence>